<comment type="pathway">
    <text evidence="2">Amino-acid biosynthesis; L-methionine biosynthesis via salvage pathway; L-methionine from S-methyl-5-thio-alpha-D-ribose 1-phosphate: step 1/6.</text>
</comment>
<feature type="binding site" evidence="2">
    <location>
        <position position="198"/>
    </location>
    <ligand>
        <name>substrate</name>
    </ligand>
</feature>
<dbReference type="NCBIfam" id="NF004326">
    <property type="entry name" value="PRK05720.1"/>
    <property type="match status" value="1"/>
</dbReference>
<dbReference type="EMBL" id="BAABGM010000013">
    <property type="protein sequence ID" value="GAA4406405.1"/>
    <property type="molecule type" value="Genomic_DNA"/>
</dbReference>
<feature type="binding site" evidence="2">
    <location>
        <begin position="249"/>
        <end position="250"/>
    </location>
    <ligand>
        <name>substrate</name>
    </ligand>
</feature>
<gene>
    <name evidence="2 3" type="primary">mtnA</name>
    <name evidence="3" type="ORF">GCM10023168_21200</name>
</gene>
<accession>A0ABP8KGV9</accession>
<dbReference type="HAMAP" id="MF_01678">
    <property type="entry name" value="Salvage_MtnA"/>
    <property type="match status" value="1"/>
</dbReference>
<keyword evidence="4" id="KW-1185">Reference proteome</keyword>
<evidence type="ECO:0000313" key="4">
    <source>
        <dbReference type="Proteomes" id="UP001500945"/>
    </source>
</evidence>
<dbReference type="InterPro" id="IPR000649">
    <property type="entry name" value="IF-2B-related"/>
</dbReference>
<dbReference type="InterPro" id="IPR005251">
    <property type="entry name" value="IF-M1Pi"/>
</dbReference>
<dbReference type="NCBIfam" id="TIGR00524">
    <property type="entry name" value="eIF-2B_rel"/>
    <property type="match status" value="1"/>
</dbReference>
<proteinExistence type="inferred from homology"/>
<evidence type="ECO:0000256" key="2">
    <source>
        <dbReference type="HAMAP-Rule" id="MF_01678"/>
    </source>
</evidence>
<sequence length="346" mass="36383">MTLIAIEWDDTAGRGGRGAVRLLDQTQLPGTTAYRSIDTTSDLVVAIAELAVRGAPALGVAGALGVVLAMDEGAHEGWDDTRVQAAIDRVRHARPTAVNLAWGVDQVRALVPQGRDVVLEAARRVATDDEAANRELSRLGADWLLSRIDRARLRVLTHCNTGSLATSAWGTALGVIRELHARDRLELVYADETRPLLQGSRLTAFELAADGIPHWVQADGAAASTILRGLVDLAVVGADRIAANGDAANKIGTLGVALACHDAGIPFMVAAPWSTVDLSMADGSGIEIEERSGEEVTVLAGVRLAPEVSPGFNPAFDVTPARLVDAVATERGVAEPRRGIDLNSLS</sequence>
<dbReference type="PANTHER" id="PTHR43475:SF1">
    <property type="entry name" value="METHYLTHIORIBOSE-1-PHOSPHATE ISOMERASE"/>
    <property type="match status" value="1"/>
</dbReference>
<comment type="similarity">
    <text evidence="2">Belongs to the EIF-2B alpha/beta/delta subunits family. MtnA subfamily.</text>
</comment>
<dbReference type="InterPro" id="IPR027363">
    <property type="entry name" value="M1Pi_N"/>
</dbReference>
<dbReference type="RefSeq" id="WP_345205559.1">
    <property type="nucleotide sequence ID" value="NZ_BAABGM010000013.1"/>
</dbReference>
<dbReference type="InterPro" id="IPR037171">
    <property type="entry name" value="NagB/RpiA_transferase-like"/>
</dbReference>
<organism evidence="3 4">
    <name type="scientific">Fodinibacter luteus</name>
    <dbReference type="NCBI Taxonomy" id="552064"/>
    <lineage>
        <taxon>Bacteria</taxon>
        <taxon>Bacillati</taxon>
        <taxon>Actinomycetota</taxon>
        <taxon>Actinomycetes</taxon>
        <taxon>Micrococcales</taxon>
        <taxon>Intrasporangiaceae</taxon>
        <taxon>Fodinibacter (ex Wang et al. 2009)</taxon>
    </lineage>
</organism>
<comment type="function">
    <text evidence="2">Catalyzes the interconversion of methylthioribose-1-phosphate (MTR-1-P) into methylthioribulose-1-phosphate (MTRu-1-P).</text>
</comment>
<dbReference type="InterPro" id="IPR011559">
    <property type="entry name" value="Initiation_fac_2B_a/b/d"/>
</dbReference>
<evidence type="ECO:0000256" key="1">
    <source>
        <dbReference type="ARBA" id="ARBA00023235"/>
    </source>
</evidence>
<dbReference type="InterPro" id="IPR042529">
    <property type="entry name" value="IF_2B-like_C"/>
</dbReference>
<dbReference type="PANTHER" id="PTHR43475">
    <property type="entry name" value="METHYLTHIORIBOSE-1-PHOSPHATE ISOMERASE"/>
    <property type="match status" value="1"/>
</dbReference>
<protein>
    <recommendedName>
        <fullName evidence="2">Methylthioribose-1-phosphate isomerase</fullName>
        <shortName evidence="2">M1Pi</shortName>
        <shortName evidence="2">MTR-1-P isomerase</shortName>
        <ecNumber evidence="2">5.3.1.23</ecNumber>
    </recommendedName>
    <alternativeName>
        <fullName evidence="2">S-methyl-5-thioribose-1-phosphate isomerase</fullName>
    </alternativeName>
</protein>
<reference evidence="4" key="1">
    <citation type="journal article" date="2019" name="Int. J. Syst. Evol. Microbiol.">
        <title>The Global Catalogue of Microorganisms (GCM) 10K type strain sequencing project: providing services to taxonomists for standard genome sequencing and annotation.</title>
        <authorList>
            <consortium name="The Broad Institute Genomics Platform"/>
            <consortium name="The Broad Institute Genome Sequencing Center for Infectious Disease"/>
            <person name="Wu L."/>
            <person name="Ma J."/>
        </authorList>
    </citation>
    <scope>NUCLEOTIDE SEQUENCE [LARGE SCALE GENOMIC DNA]</scope>
    <source>
        <strain evidence="4">JCM 17809</strain>
    </source>
</reference>
<feature type="binding site" evidence="2">
    <location>
        <begin position="53"/>
        <end position="55"/>
    </location>
    <ligand>
        <name>substrate</name>
    </ligand>
</feature>
<keyword evidence="1 2" id="KW-0413">Isomerase</keyword>
<dbReference type="EC" id="5.3.1.23" evidence="2"/>
<evidence type="ECO:0000313" key="3">
    <source>
        <dbReference type="EMBL" id="GAA4406405.1"/>
    </source>
</evidence>
<dbReference type="Gene3D" id="1.20.120.420">
    <property type="entry name" value="translation initiation factor eif-2b, domain 1"/>
    <property type="match status" value="1"/>
</dbReference>
<keyword evidence="2" id="KW-0486">Methionine biosynthesis</keyword>
<keyword evidence="2" id="KW-0028">Amino-acid biosynthesis</keyword>
<dbReference type="NCBIfam" id="TIGR00512">
    <property type="entry name" value="salvage_mtnA"/>
    <property type="match status" value="1"/>
</dbReference>
<feature type="active site" description="Proton donor" evidence="2">
    <location>
        <position position="239"/>
    </location>
</feature>
<dbReference type="Proteomes" id="UP001500945">
    <property type="component" value="Unassembled WGS sequence"/>
</dbReference>
<dbReference type="Pfam" id="PF01008">
    <property type="entry name" value="IF-2B"/>
    <property type="match status" value="1"/>
</dbReference>
<feature type="binding site" evidence="2">
    <location>
        <position position="94"/>
    </location>
    <ligand>
        <name>substrate</name>
    </ligand>
</feature>
<dbReference type="SUPFAM" id="SSF100950">
    <property type="entry name" value="NagB/RpiA/CoA transferase-like"/>
    <property type="match status" value="1"/>
</dbReference>
<name>A0ABP8KGV9_9MICO</name>
<dbReference type="GO" id="GO:0016853">
    <property type="term" value="F:isomerase activity"/>
    <property type="evidence" value="ECO:0007669"/>
    <property type="project" value="UniProtKB-KW"/>
</dbReference>
<comment type="caution">
    <text evidence="3">The sequence shown here is derived from an EMBL/GenBank/DDBJ whole genome shotgun (WGS) entry which is preliminary data.</text>
</comment>
<comment type="catalytic activity">
    <reaction evidence="2">
        <text>5-(methylsulfanyl)-alpha-D-ribose 1-phosphate = 5-(methylsulfanyl)-D-ribulose 1-phosphate</text>
        <dbReference type="Rhea" id="RHEA:19989"/>
        <dbReference type="ChEBI" id="CHEBI:58533"/>
        <dbReference type="ChEBI" id="CHEBI:58548"/>
        <dbReference type="EC" id="5.3.1.23"/>
    </reaction>
</comment>
<dbReference type="Gene3D" id="3.40.50.10470">
    <property type="entry name" value="Translation initiation factor eif-2b, domain 2"/>
    <property type="match status" value="1"/>
</dbReference>
<feature type="site" description="Transition state stabilizer" evidence="2">
    <location>
        <position position="159"/>
    </location>
</feature>